<feature type="compositionally biased region" description="Polar residues" evidence="14">
    <location>
        <begin position="12"/>
        <end position="24"/>
    </location>
</feature>
<feature type="transmembrane region" description="Helical" evidence="15">
    <location>
        <begin position="875"/>
        <end position="893"/>
    </location>
</feature>
<feature type="region of interest" description="Disordered" evidence="14">
    <location>
        <begin position="1"/>
        <end position="28"/>
    </location>
</feature>
<feature type="transmembrane region" description="Helical" evidence="15">
    <location>
        <begin position="2105"/>
        <end position="2123"/>
    </location>
</feature>
<evidence type="ECO:0000256" key="11">
    <source>
        <dbReference type="ARBA" id="ARBA00023316"/>
    </source>
</evidence>
<dbReference type="InterPro" id="IPR003440">
    <property type="entry name" value="Glyco_trans_48_dom"/>
</dbReference>
<dbReference type="Pfam" id="PF02364">
    <property type="entry name" value="Glucan_synthase"/>
    <property type="match status" value="1"/>
</dbReference>
<name>A0AAQ3TC27_PASNO</name>
<keyword evidence="8" id="KW-0133">Cell shape</keyword>
<accession>A0AAQ3TC27</accession>
<evidence type="ECO:0000256" key="6">
    <source>
        <dbReference type="ARBA" id="ARBA00022679"/>
    </source>
</evidence>
<dbReference type="InterPro" id="IPR013103">
    <property type="entry name" value="RVT_2"/>
</dbReference>
<dbReference type="InterPro" id="IPR058851">
    <property type="entry name" value="CALS1_helical"/>
</dbReference>
<evidence type="ECO:0000256" key="13">
    <source>
        <dbReference type="ARBA" id="ARBA00047777"/>
    </source>
</evidence>
<proteinExistence type="inferred from homology"/>
<dbReference type="Pfam" id="PF25968">
    <property type="entry name" value="CALS1"/>
    <property type="match status" value="1"/>
</dbReference>
<dbReference type="InterPro" id="IPR026899">
    <property type="entry name" value="FKS1-like_dom1"/>
</dbReference>
<dbReference type="GO" id="GO:0003843">
    <property type="term" value="F:1,3-beta-D-glucan synthase activity"/>
    <property type="evidence" value="ECO:0007669"/>
    <property type="project" value="UniProtKB-EC"/>
</dbReference>
<reference evidence="17 18" key="1">
    <citation type="submission" date="2024-02" db="EMBL/GenBank/DDBJ databases">
        <title>High-quality chromosome-scale genome assembly of Pensacola bahiagrass (Paspalum notatum Flugge var. saurae).</title>
        <authorList>
            <person name="Vega J.M."/>
            <person name="Podio M."/>
            <person name="Orjuela J."/>
            <person name="Siena L.A."/>
            <person name="Pessino S.C."/>
            <person name="Combes M.C."/>
            <person name="Mariac C."/>
            <person name="Albertini E."/>
            <person name="Pupilli F."/>
            <person name="Ortiz J.P.A."/>
            <person name="Leblanc O."/>
        </authorList>
    </citation>
    <scope>NUCLEOTIDE SEQUENCE [LARGE SCALE GENOMIC DNA]</scope>
    <source>
        <strain evidence="17">R1</strain>
        <tissue evidence="17">Leaf</tissue>
    </source>
</reference>
<keyword evidence="6" id="KW-0808">Transferase</keyword>
<feature type="domain" description="1,3-beta-glucan synthase component FKS1-like" evidence="16">
    <location>
        <begin position="652"/>
        <end position="755"/>
    </location>
</feature>
<evidence type="ECO:0000256" key="1">
    <source>
        <dbReference type="ARBA" id="ARBA00004651"/>
    </source>
</evidence>
<evidence type="ECO:0000256" key="10">
    <source>
        <dbReference type="ARBA" id="ARBA00023136"/>
    </source>
</evidence>
<protein>
    <recommendedName>
        <fullName evidence="12">1,3-beta-glucan synthase</fullName>
        <ecNumber evidence="3">2.4.1.34</ecNumber>
    </recommendedName>
    <alternativeName>
        <fullName evidence="12">1,3-beta-glucan synthase</fullName>
    </alternativeName>
</protein>
<dbReference type="EMBL" id="CP144748">
    <property type="protein sequence ID" value="WVZ70216.1"/>
    <property type="molecule type" value="Genomic_DNA"/>
</dbReference>
<keyword evidence="18" id="KW-1185">Reference proteome</keyword>
<organism evidence="17 18">
    <name type="scientific">Paspalum notatum var. saurae</name>
    <dbReference type="NCBI Taxonomy" id="547442"/>
    <lineage>
        <taxon>Eukaryota</taxon>
        <taxon>Viridiplantae</taxon>
        <taxon>Streptophyta</taxon>
        <taxon>Embryophyta</taxon>
        <taxon>Tracheophyta</taxon>
        <taxon>Spermatophyta</taxon>
        <taxon>Magnoliopsida</taxon>
        <taxon>Liliopsida</taxon>
        <taxon>Poales</taxon>
        <taxon>Poaceae</taxon>
        <taxon>PACMAD clade</taxon>
        <taxon>Panicoideae</taxon>
        <taxon>Andropogonodae</taxon>
        <taxon>Paspaleae</taxon>
        <taxon>Paspalinae</taxon>
        <taxon>Paspalum</taxon>
    </lineage>
</organism>
<feature type="transmembrane region" description="Helical" evidence="15">
    <location>
        <begin position="2064"/>
        <end position="2084"/>
    </location>
</feature>
<keyword evidence="11" id="KW-0961">Cell wall biogenesis/degradation</keyword>
<dbReference type="Gene3D" id="1.25.40.270">
    <property type="entry name" value="Vacuolar protein sorting-associated protein vta1"/>
    <property type="match status" value="1"/>
</dbReference>
<feature type="transmembrane region" description="Helical" evidence="15">
    <location>
        <begin position="804"/>
        <end position="822"/>
    </location>
</feature>
<dbReference type="InterPro" id="IPR023175">
    <property type="entry name" value="Vta1/CALS_N_sf"/>
</dbReference>
<feature type="transmembrane region" description="Helical" evidence="15">
    <location>
        <begin position="1786"/>
        <end position="1808"/>
    </location>
</feature>
<comment type="similarity">
    <text evidence="2">Belongs to the glycosyltransferase 48 family.</text>
</comment>
<dbReference type="Pfam" id="PF07727">
    <property type="entry name" value="RVT_2"/>
    <property type="match status" value="1"/>
</dbReference>
<feature type="domain" description="1,3-beta-glucan synthase component FKS1-like" evidence="16">
    <location>
        <begin position="352"/>
        <end position="440"/>
    </location>
</feature>
<feature type="transmembrane region" description="Helical" evidence="15">
    <location>
        <begin position="1958"/>
        <end position="1980"/>
    </location>
</feature>
<evidence type="ECO:0000256" key="12">
    <source>
        <dbReference type="ARBA" id="ARBA00032165"/>
    </source>
</evidence>
<keyword evidence="5" id="KW-0328">Glycosyltransferase</keyword>
<dbReference type="SMART" id="SM01205">
    <property type="entry name" value="FKS1_dom1"/>
    <property type="match status" value="2"/>
</dbReference>
<feature type="transmembrane region" description="Helical" evidence="15">
    <location>
        <begin position="1027"/>
        <end position="1047"/>
    </location>
</feature>
<dbReference type="PANTHER" id="PTHR12741:SF16">
    <property type="entry name" value="CALLOSE SYNTHASE 7"/>
    <property type="match status" value="1"/>
</dbReference>
<comment type="subcellular location">
    <subcellularLocation>
        <location evidence="1">Cell membrane</location>
        <topology evidence="1">Multi-pass membrane protein</topology>
    </subcellularLocation>
</comment>
<dbReference type="CDD" id="cd09272">
    <property type="entry name" value="RNase_HI_RT_Ty1"/>
    <property type="match status" value="1"/>
</dbReference>
<dbReference type="PANTHER" id="PTHR12741">
    <property type="entry name" value="LYST-INTERACTING PROTEIN LIP5 DOPAMINE RESPONSIVE PROTEIN DRG-1"/>
    <property type="match status" value="1"/>
</dbReference>
<evidence type="ECO:0000256" key="2">
    <source>
        <dbReference type="ARBA" id="ARBA00009040"/>
    </source>
</evidence>
<feature type="transmembrane region" description="Helical" evidence="15">
    <location>
        <begin position="2171"/>
        <end position="2189"/>
    </location>
</feature>
<feature type="transmembrane region" description="Helical" evidence="15">
    <location>
        <begin position="2033"/>
        <end position="2052"/>
    </location>
</feature>
<evidence type="ECO:0000256" key="5">
    <source>
        <dbReference type="ARBA" id="ARBA00022676"/>
    </source>
</evidence>
<gene>
    <name evidence="17" type="ORF">U9M48_018898</name>
</gene>
<evidence type="ECO:0000256" key="14">
    <source>
        <dbReference type="SAM" id="MobiDB-lite"/>
    </source>
</evidence>
<evidence type="ECO:0000256" key="7">
    <source>
        <dbReference type="ARBA" id="ARBA00022692"/>
    </source>
</evidence>
<evidence type="ECO:0000256" key="8">
    <source>
        <dbReference type="ARBA" id="ARBA00022960"/>
    </source>
</evidence>
<evidence type="ECO:0000256" key="4">
    <source>
        <dbReference type="ARBA" id="ARBA00022475"/>
    </source>
</evidence>
<evidence type="ECO:0000313" key="17">
    <source>
        <dbReference type="EMBL" id="WVZ70216.1"/>
    </source>
</evidence>
<evidence type="ECO:0000256" key="15">
    <source>
        <dbReference type="SAM" id="Phobius"/>
    </source>
</evidence>
<feature type="transmembrane region" description="Helical" evidence="15">
    <location>
        <begin position="985"/>
        <end position="1006"/>
    </location>
</feature>
<comment type="catalytic activity">
    <reaction evidence="13">
        <text>[(1-&gt;3)-beta-D-glucosyl](n) + UDP-alpha-D-glucose = [(1-&gt;3)-beta-D-glucosyl](n+1) + UDP + H(+)</text>
        <dbReference type="Rhea" id="RHEA:21476"/>
        <dbReference type="Rhea" id="RHEA-COMP:11146"/>
        <dbReference type="Rhea" id="RHEA-COMP:14303"/>
        <dbReference type="ChEBI" id="CHEBI:15378"/>
        <dbReference type="ChEBI" id="CHEBI:37671"/>
        <dbReference type="ChEBI" id="CHEBI:58223"/>
        <dbReference type="ChEBI" id="CHEBI:58885"/>
        <dbReference type="EC" id="2.4.1.34"/>
    </reaction>
</comment>
<feature type="transmembrane region" description="Helical" evidence="15">
    <location>
        <begin position="1933"/>
        <end position="1952"/>
    </location>
</feature>
<dbReference type="GO" id="GO:0000148">
    <property type="term" value="C:1,3-beta-D-glucan synthase complex"/>
    <property type="evidence" value="ECO:0007669"/>
    <property type="project" value="InterPro"/>
</dbReference>
<evidence type="ECO:0000313" key="18">
    <source>
        <dbReference type="Proteomes" id="UP001341281"/>
    </source>
</evidence>
<keyword evidence="4" id="KW-1003">Cell membrane</keyword>
<keyword evidence="10 15" id="KW-0472">Membrane</keyword>
<feature type="transmembrane region" description="Helical" evidence="15">
    <location>
        <begin position="2129"/>
        <end position="2150"/>
    </location>
</feature>
<dbReference type="GO" id="GO:0005886">
    <property type="term" value="C:plasma membrane"/>
    <property type="evidence" value="ECO:0007669"/>
    <property type="project" value="UniProtKB-SubCell"/>
</dbReference>
<evidence type="ECO:0000256" key="3">
    <source>
        <dbReference type="ARBA" id="ARBA00012589"/>
    </source>
</evidence>
<feature type="transmembrane region" description="Helical" evidence="15">
    <location>
        <begin position="919"/>
        <end position="942"/>
    </location>
</feature>
<dbReference type="EC" id="2.4.1.34" evidence="3"/>
<feature type="transmembrane region" description="Helical" evidence="15">
    <location>
        <begin position="1053"/>
        <end position="1072"/>
    </location>
</feature>
<evidence type="ECO:0000259" key="16">
    <source>
        <dbReference type="SMART" id="SM01205"/>
    </source>
</evidence>
<dbReference type="InterPro" id="IPR039431">
    <property type="entry name" value="Vta1/CALS_N"/>
</dbReference>
<evidence type="ECO:0000256" key="9">
    <source>
        <dbReference type="ARBA" id="ARBA00022989"/>
    </source>
</evidence>
<keyword evidence="7 15" id="KW-0812">Transmembrane</keyword>
<dbReference type="Pfam" id="PF14288">
    <property type="entry name" value="FKS1_dom1"/>
    <property type="match status" value="2"/>
</dbReference>
<keyword evidence="9 15" id="KW-1133">Transmembrane helix</keyword>
<dbReference type="GO" id="GO:0006075">
    <property type="term" value="P:(1-&gt;3)-beta-D-glucan biosynthetic process"/>
    <property type="evidence" value="ECO:0007669"/>
    <property type="project" value="InterPro"/>
</dbReference>
<dbReference type="GO" id="GO:0008360">
    <property type="term" value="P:regulation of cell shape"/>
    <property type="evidence" value="ECO:0007669"/>
    <property type="project" value="UniProtKB-KW"/>
</dbReference>
<dbReference type="Proteomes" id="UP001341281">
    <property type="component" value="Chromosome 04"/>
</dbReference>
<dbReference type="Pfam" id="PF04652">
    <property type="entry name" value="Vta1"/>
    <property type="match status" value="1"/>
</dbReference>
<sequence>MASAGAGPSGLVPTQSGRQRTMSRAPTRAFTMRADGFSGDGGVEIVEESELVPSSLAPIVPILRAANEIEEENPRVAYLCRFTAFEKAHTMDANSSGRGVRQFKTYLLHRLEKDEQETKRKLASTDAREIQKFYEQYCQKYLDEDHEKRKPEEMARHYQIASVLYDVLKTVTPPKQHAEYDKYAKGVETKKASYSQYNILPLHPPTQTDASISVPRQPIMEIPEIKAAVKLLRQVHGLPMPNIEGPQSSDGKTVPDDLYRPVVHDLLDWLWQAFGFQKGNVDNQKEHLILLLANIEMRQQDTGNQSERHAHMIRSSTVIDLMVNIFQNYNSWCRYLHLESNIRIPRDASTQQPELLYIGLYLLIWGEASNVRFMPECLCYIFHHLCLAHIHSEPTSYCDALSHSEWQFAMAEEIAALERTGTCDIVPLPSSATLITCKWVYKIKTRSDGSIERYKARLVARGFQREYGRDYEETFGHVAHRTTVHTLVAASVCGWAILQLDVKNAFLHGELHDVYVHPPPGYSVPDGHLYAYSYATWGTDPSDFKSIYAYCVFLGSSLISWKTKKHTAVARSSAEAELRALACVTAEVTWLQWLLAGFGVAIPPSTPVHCDRTGAINIAEDPVKHQLTKHIGIDCFYIRSAVQDHVVSLQYVPSELQLAYLLTKAHTRAQHGFLLSKLSVVDPTRDGYFDPPFQREGNDDAFLQLVIQPIYDVMQKEAARSKRGTVSHSKWRNYDDLNEYFWSKKCFKKLGWPMDRTADFFSEPTRNKNETEQHDHMISRRRASKTNFVEVRTFLHLFRSFDRMWAFFILAFQAMVIIAWSPSGSLSSIFEADVFRNVLTIFITAAFLNFLQATLEIILNWKAWKSLECSQRIRYILKFAVAIAWLIILPTTYSSSIQNPTGLVKFFSSWIRNLQSESIYNFAVALYMLPNIFSALFFIFLPIRRVLERSNSRIIRFLLWWTQPKLYVARGMYEDTCSLLKYTTFWILLLICKLAFSFYVEISPLVEPTKIIMSLERPSYKWHEFFPNLRHNLGVVITVWAPIVMVYFMDTQIWYAIFSTICGGVNGAFSRLGEIRTLGMLRSRFEAIPRAFGKKLVPFHGGHSKREEEEKNPTFDKFADIWNAFIHSLREEDLLSNRERDLLVVPSSGGETTVFQWPPFLLASKIPIALDMAKSVKKKDEELIKRIKQDPYTEYAVIECYETLLDILYSIIVEQSDKKVIDRIHESIRDSMDRKLLVKEFRLDELPQLSAKFDKLLDLLKDYDENDPAKKNTQIANLLQDIMEIITQDIMKHGQGILKDEGQRDKQLFANLNLDSLKHVAWRDKCIRLQLLLKTKESAIYVPTNLEARRRITFFANSLFMKMPRAPPVRRMMSFSVLTPYFKEEVLFSPDDLDKKNEDGISILFYLRKIYPDEFRNFRERIGFKLSEEELKERMEDICHWASYRGQTLTRTVRGMMYYRKALEIQCLQDTKDPAKFGRDRSIESYQELQSDSEMAQAIADIKFTYVVSCQIYGMQKTSKDAKDKSCYLNILNLMIMNPSLRVAFIDEVEAATGNGTTEKTYYSVLVKGGEKYDEEIYRIKLPGRPTDIGEGKPENQNHAIIFTRGEALQAIDMNQDNYIEEAFKMRNVLEEFNSKKYGKSKPTILGLREHIFTGSVSSLAWFMSNQETSFVTIGQRVLANPLKVRFHYGHPDIFDRLFHITRGGISKASKTINLSEDIFSGFNSTMRGGNVTHHEYMQVGKGRDVGMNQISSFEAKVANGNGEQTLSRDIYRLGRRFDFYRMLSFYFTTVGFYFSSMVTILTVYVFLYGRLYLVMSGLEKSILLDPRNQQNVKALENALASQSIFQLGLLLVLPMVMEVGLEKGFRTALGEFVIMQLQLASVFFTFQLGTKTHYYGRTILHGGAKYRPTGRGFVVYHAKFAENYRMYSRSHFVKGLELLILLVVYLVYGKSYRSSNLYLFVTCSIWFLVASWLFAPFIFNPSCFEWQKTVDDWTDWRKWLGNRGGIGMSVEQSWEAWWISEQDHLRKTSIRALLLEIILSLRFLIYQYGIVYHLNIARHNKSIMVYGVSWVVMLLVLVVLKMVSIGRQKFGTDLQLMFRILKGLLFLGFVSVMAVLFVVLNLTISDVFASILGFLPTGWSILLIGQACSPLIRRTMLWDSIMELGRSYENIMGLILFLPIGFLAWFPFVSEFQTRLLFNQAFSRGLQISRILAGHGHEASQLLAKASHSFCIDPFFLHFSHRAMKLLARTLSHLARSSNQSLLSLKP</sequence>